<evidence type="ECO:0000256" key="1">
    <source>
        <dbReference type="ARBA" id="ARBA00022737"/>
    </source>
</evidence>
<feature type="repeat" description="ANK" evidence="3">
    <location>
        <begin position="634"/>
        <end position="656"/>
    </location>
</feature>
<name>A0ABP1RS46_9HEXA</name>
<dbReference type="SMART" id="SM00248">
    <property type="entry name" value="ANK"/>
    <property type="match status" value="10"/>
</dbReference>
<dbReference type="Proteomes" id="UP001642540">
    <property type="component" value="Unassembled WGS sequence"/>
</dbReference>
<dbReference type="SUPFAM" id="SSF52540">
    <property type="entry name" value="P-loop containing nucleoside triphosphate hydrolases"/>
    <property type="match status" value="1"/>
</dbReference>
<accession>A0ABP1RS46</accession>
<dbReference type="Gene3D" id="3.40.50.300">
    <property type="entry name" value="P-loop containing nucleotide triphosphate hydrolases"/>
    <property type="match status" value="1"/>
</dbReference>
<dbReference type="PANTHER" id="PTHR24198">
    <property type="entry name" value="ANKYRIN REPEAT AND PROTEIN KINASE DOMAIN-CONTAINING PROTEIN"/>
    <property type="match status" value="1"/>
</dbReference>
<comment type="caution">
    <text evidence="6">The sequence shown here is derived from an EMBL/GenBank/DDBJ whole genome shotgun (WGS) entry which is preliminary data.</text>
</comment>
<gene>
    <name evidence="6" type="ORF">ODALV1_LOCUS25441</name>
</gene>
<dbReference type="PROSITE" id="PS50297">
    <property type="entry name" value="ANK_REP_REGION"/>
    <property type="match status" value="3"/>
</dbReference>
<dbReference type="InterPro" id="IPR056681">
    <property type="entry name" value="DUF7779"/>
</dbReference>
<keyword evidence="1" id="KW-0677">Repeat</keyword>
<dbReference type="EMBL" id="CAXLJM020000104">
    <property type="protein sequence ID" value="CAL8134260.1"/>
    <property type="molecule type" value="Genomic_DNA"/>
</dbReference>
<dbReference type="InterPro" id="IPR027417">
    <property type="entry name" value="P-loop_NTPase"/>
</dbReference>
<dbReference type="CDD" id="cd01670">
    <property type="entry name" value="Death"/>
    <property type="match status" value="1"/>
</dbReference>
<dbReference type="InterPro" id="IPR002110">
    <property type="entry name" value="Ankyrin_rpt"/>
</dbReference>
<dbReference type="InterPro" id="IPR036770">
    <property type="entry name" value="Ankyrin_rpt-contain_sf"/>
</dbReference>
<keyword evidence="7" id="KW-1185">Reference proteome</keyword>
<proteinExistence type="predicted"/>
<evidence type="ECO:0000313" key="7">
    <source>
        <dbReference type="Proteomes" id="UP001642540"/>
    </source>
</evidence>
<feature type="domain" description="DUF7779" evidence="5">
    <location>
        <begin position="407"/>
        <end position="488"/>
    </location>
</feature>
<dbReference type="PRINTS" id="PR01415">
    <property type="entry name" value="ANKYRIN"/>
</dbReference>
<protein>
    <submittedName>
        <fullName evidence="6">Uncharacterized protein</fullName>
    </submittedName>
</protein>
<dbReference type="Pfam" id="PF12796">
    <property type="entry name" value="Ank_2"/>
    <property type="match status" value="3"/>
</dbReference>
<keyword evidence="2 3" id="KW-0040">ANK repeat</keyword>
<dbReference type="PROSITE" id="PS50088">
    <property type="entry name" value="ANK_REPEAT"/>
    <property type="match status" value="3"/>
</dbReference>
<evidence type="ECO:0000256" key="3">
    <source>
        <dbReference type="PROSITE-ProRule" id="PRU00023"/>
    </source>
</evidence>
<evidence type="ECO:0000259" key="4">
    <source>
        <dbReference type="Pfam" id="PF00931"/>
    </source>
</evidence>
<dbReference type="PANTHER" id="PTHR24198:SF194">
    <property type="entry name" value="INVERSIN-A"/>
    <property type="match status" value="1"/>
</dbReference>
<dbReference type="Gene3D" id="1.25.40.20">
    <property type="entry name" value="Ankyrin repeat-containing domain"/>
    <property type="match status" value="3"/>
</dbReference>
<dbReference type="Pfam" id="PF25000">
    <property type="entry name" value="DUF7779"/>
    <property type="match status" value="1"/>
</dbReference>
<feature type="repeat" description="ANK" evidence="3">
    <location>
        <begin position="956"/>
        <end position="988"/>
    </location>
</feature>
<evidence type="ECO:0000313" key="6">
    <source>
        <dbReference type="EMBL" id="CAL8134260.1"/>
    </source>
</evidence>
<dbReference type="SUPFAM" id="SSF48403">
    <property type="entry name" value="Ankyrin repeat"/>
    <property type="match status" value="2"/>
</dbReference>
<organism evidence="6 7">
    <name type="scientific">Orchesella dallaii</name>
    <dbReference type="NCBI Taxonomy" id="48710"/>
    <lineage>
        <taxon>Eukaryota</taxon>
        <taxon>Metazoa</taxon>
        <taxon>Ecdysozoa</taxon>
        <taxon>Arthropoda</taxon>
        <taxon>Hexapoda</taxon>
        <taxon>Collembola</taxon>
        <taxon>Entomobryomorpha</taxon>
        <taxon>Entomobryoidea</taxon>
        <taxon>Orchesellidae</taxon>
        <taxon>Orchesellinae</taxon>
        <taxon>Orchesella</taxon>
    </lineage>
</organism>
<dbReference type="Pfam" id="PF00931">
    <property type="entry name" value="NB-ARC"/>
    <property type="match status" value="1"/>
</dbReference>
<sequence>MALVAAGENLLVGDEGCKFKTICHILIQSNSALENWEEVGQNLDLPPDSLFSISTQLKLGLLTCYGVYSRMLEGFRQKKASKATLGLLIETLDRCEVDDSPDALRKEFRIPIPPFSHRRRKGIKFEVRKQSHLCITREDEINELHTKLLHALPNMKMVAISGLGGIGKTVLCHQYIDTHGDSYQDIIWIIANNKANVEATFRRLADDDRVGTSSKTKNGEIKDIKTVMEQVYTFFAKRKPLFIFDNVNRKEDISEFLPHFYLFTSKSTDQIPPRPQILMTSRISVWNPRQYLSYELIGIEKELALTFMLSRLGMGIEDEDTADARTLVEILSHRILQCYPLALQQAIAYIAHRQRFSTRYSVENYIQDYTTMRETLLNSVHFRDEGLQDLYDNTTFTTWHITIERISKEHKLALAVFNVMAYLNPDRIERSMFDGLEQCESRDLEDAVDVLVGLSMITSNSEEGESQSVLTVHRLVQDVTREKLKADKKEVPVLETSLRIVSQQELSNQLQHAAAVWSHASKHSKLIDLYYHDSVYGRGEETPLHLLSNRDLGENSEAFKEIVNHFRTTCQFYVGLFRIINASDNFDRTPVWIASQTGNDMVLEVLINEEADLAMKSNILTFHAVNKTDPHSNVGETPLHAAARNGHTNCVRLLVNAEPALKQLRNNSKRTPATVAALNGRTEVVKILEPGQKLHLLHAKLHNKTNDFQEFQDFVKELDERERVNLLNNGDFNATVMQQATFQGYPPSLLEFLKENGAKVVLQGRYGPLHCAAGYGNVEAVKYLCSLKEEGVHPLHNVTLDGEWTPVQEACRRGNLETIRYFIEEYDYEDIPIEHVLNVQGVQKTTPLITAAYHGKIDVLKFLLSKGANVNLGNCWGATPTIAAALMGFFDCVEEILNTRRSEVVMDLAKVSGNKDTILAQLGVSLLHIAAAYDKLDIAKRLVEQESVDVDFGKERSCTPLHVAVFFGSKKVTNYLVKMGADVNAKIEIDNIISCGYDCIENGPLNVGDEKIMALLKYVHRFRNVLNFAFGFTPGSICKLGFSQIEIHELGNGGRKAECSGYFRILRWLLSIDFVKKYVVVLLDFVHSHSKNESGKIDLVVQGTEIENIKRLIGFHF</sequence>
<dbReference type="InterPro" id="IPR002182">
    <property type="entry name" value="NB-ARC"/>
</dbReference>
<evidence type="ECO:0000256" key="2">
    <source>
        <dbReference type="ARBA" id="ARBA00023043"/>
    </source>
</evidence>
<feature type="repeat" description="ANK" evidence="3">
    <location>
        <begin position="843"/>
        <end position="875"/>
    </location>
</feature>
<dbReference type="Pfam" id="PF00023">
    <property type="entry name" value="Ank"/>
    <property type="match status" value="1"/>
</dbReference>
<feature type="domain" description="NB-ARC" evidence="4">
    <location>
        <begin position="138"/>
        <end position="255"/>
    </location>
</feature>
<reference evidence="6 7" key="1">
    <citation type="submission" date="2024-08" db="EMBL/GenBank/DDBJ databases">
        <authorList>
            <person name="Cucini C."/>
            <person name="Frati F."/>
        </authorList>
    </citation>
    <scope>NUCLEOTIDE SEQUENCE [LARGE SCALE GENOMIC DNA]</scope>
</reference>
<evidence type="ECO:0000259" key="5">
    <source>
        <dbReference type="Pfam" id="PF25000"/>
    </source>
</evidence>